<protein>
    <submittedName>
        <fullName evidence="1">NUDIX hydrolase</fullName>
    </submittedName>
</protein>
<dbReference type="STRING" id="375175.AYR53_05655"/>
<keyword evidence="2" id="KW-1185">Reference proteome</keyword>
<dbReference type="RefSeq" id="WP_068281174.1">
    <property type="nucleotide sequence ID" value="NZ_CP014873.1"/>
</dbReference>
<dbReference type="GO" id="GO:0006754">
    <property type="term" value="P:ATP biosynthetic process"/>
    <property type="evidence" value="ECO:0007669"/>
    <property type="project" value="TreeGrafter"/>
</dbReference>
<organism evidence="1 2">
    <name type="scientific">Loigolactobacillus backii</name>
    <dbReference type="NCBI Taxonomy" id="375175"/>
    <lineage>
        <taxon>Bacteria</taxon>
        <taxon>Bacillati</taxon>
        <taxon>Bacillota</taxon>
        <taxon>Bacilli</taxon>
        <taxon>Lactobacillales</taxon>
        <taxon>Lactobacillaceae</taxon>
        <taxon>Loigolactobacillus</taxon>
    </lineage>
</organism>
<dbReference type="Proteomes" id="UP000078582">
    <property type="component" value="Chromosome"/>
</dbReference>
<accession>A0A192H202</accession>
<dbReference type="GeneID" id="42981733"/>
<dbReference type="CDD" id="cd04684">
    <property type="entry name" value="NUDIX_Hydrolase"/>
    <property type="match status" value="1"/>
</dbReference>
<dbReference type="InterPro" id="IPR051325">
    <property type="entry name" value="Nudix_hydrolase_domain"/>
</dbReference>
<proteinExistence type="predicted"/>
<dbReference type="GO" id="GO:0006167">
    <property type="term" value="P:AMP biosynthetic process"/>
    <property type="evidence" value="ECO:0007669"/>
    <property type="project" value="TreeGrafter"/>
</dbReference>
<name>A0A192H202_9LACO</name>
<gene>
    <name evidence="1" type="ORF">AYR53_05655</name>
</gene>
<dbReference type="OrthoDB" id="9816040at2"/>
<dbReference type="InterPro" id="IPR020084">
    <property type="entry name" value="NUDIX_hydrolase_CS"/>
</dbReference>
<dbReference type="PROSITE" id="PS00893">
    <property type="entry name" value="NUDIX_BOX"/>
    <property type="match status" value="1"/>
</dbReference>
<evidence type="ECO:0000313" key="2">
    <source>
        <dbReference type="Proteomes" id="UP000078582"/>
    </source>
</evidence>
<dbReference type="Pfam" id="PF00293">
    <property type="entry name" value="NUDIX"/>
    <property type="match status" value="1"/>
</dbReference>
<dbReference type="PROSITE" id="PS51462">
    <property type="entry name" value="NUDIX"/>
    <property type="match status" value="1"/>
</dbReference>
<evidence type="ECO:0000313" key="1">
    <source>
        <dbReference type="EMBL" id="ANK62308.1"/>
    </source>
</evidence>
<dbReference type="PANTHER" id="PTHR21340:SF0">
    <property type="entry name" value="BIS(5'-NUCLEOSYL)-TETRAPHOSPHATASE [ASYMMETRICAL]"/>
    <property type="match status" value="1"/>
</dbReference>
<dbReference type="GO" id="GO:0004081">
    <property type="term" value="F:bis(5'-nucleosyl)-tetraphosphatase (asymmetrical) activity"/>
    <property type="evidence" value="ECO:0007669"/>
    <property type="project" value="TreeGrafter"/>
</dbReference>
<dbReference type="SUPFAM" id="SSF55811">
    <property type="entry name" value="Nudix"/>
    <property type="match status" value="1"/>
</dbReference>
<dbReference type="InterPro" id="IPR000086">
    <property type="entry name" value="NUDIX_hydrolase_dom"/>
</dbReference>
<dbReference type="PANTHER" id="PTHR21340">
    <property type="entry name" value="DIADENOSINE 5,5-P1,P4-TETRAPHOSPHATE PYROPHOSPHOHYDROLASE MUTT"/>
    <property type="match status" value="1"/>
</dbReference>
<dbReference type="AlphaFoldDB" id="A0A192H202"/>
<sequence length="157" mass="17953">MAPEIVFGKKDPAIQYKKRIGAYIVIPDVSEENILVVSPPNKTFLLPGGGIEAGEDDIATISRELIEEVGGTITINCYLGAASEYFYSTFRHSGYYHPAHFYSGKNFVKIQEPLEGDFNRISWMPVKEAQQKLKRPTHRWAVKQWLQRPRNTFKDTF</sequence>
<reference evidence="1 2" key="1">
    <citation type="submission" date="2016-03" db="EMBL/GenBank/DDBJ databases">
        <title>Pediococcus and Lactobacillus from brewery environment - whole genome sequencing and assembly.</title>
        <authorList>
            <person name="Behr J."/>
            <person name="Geissler A.J."/>
            <person name="Vogel R.F."/>
        </authorList>
    </citation>
    <scope>NUCLEOTIDE SEQUENCE [LARGE SCALE GENOMIC DNA]</scope>
    <source>
        <strain evidence="1 2">TMW 1.1989</strain>
    </source>
</reference>
<dbReference type="Gene3D" id="3.90.79.10">
    <property type="entry name" value="Nucleoside Triphosphate Pyrophosphohydrolase"/>
    <property type="match status" value="1"/>
</dbReference>
<keyword evidence="1" id="KW-0378">Hydrolase</keyword>
<dbReference type="EMBL" id="CP014873">
    <property type="protein sequence ID" value="ANK62308.1"/>
    <property type="molecule type" value="Genomic_DNA"/>
</dbReference>
<dbReference type="InterPro" id="IPR015797">
    <property type="entry name" value="NUDIX_hydrolase-like_dom_sf"/>
</dbReference>